<sequence>MFAQTTSLHHFLERKVERHFHLGITYHRGIMHYLECSRSRVCRVCSYRNVLQKDNEEVNSATSLWYYKVDAFFSKEGTKK</sequence>
<protein>
    <submittedName>
        <fullName evidence="1">Uncharacterized protein</fullName>
    </submittedName>
</protein>
<evidence type="ECO:0000313" key="2">
    <source>
        <dbReference type="Proteomes" id="UP000322530"/>
    </source>
</evidence>
<dbReference type="EMBL" id="BIXY01000122">
    <property type="protein sequence ID" value="GCF11559.1"/>
    <property type="molecule type" value="Genomic_DNA"/>
</dbReference>
<reference evidence="1 2" key="1">
    <citation type="submission" date="2019-01" db="EMBL/GenBank/DDBJ databases">
        <title>Draft genome sequence of Dictyobacter sp. Uno17.</title>
        <authorList>
            <person name="Wang C.M."/>
            <person name="Zheng Y."/>
            <person name="Sakai Y."/>
            <person name="Abe K."/>
            <person name="Yokota A."/>
            <person name="Yabe S."/>
        </authorList>
    </citation>
    <scope>NUCLEOTIDE SEQUENCE [LARGE SCALE GENOMIC DNA]</scope>
    <source>
        <strain evidence="1 2">Uno17</strain>
    </source>
</reference>
<accession>A0A5A5TKI2</accession>
<dbReference type="Proteomes" id="UP000322530">
    <property type="component" value="Unassembled WGS sequence"/>
</dbReference>
<keyword evidence="2" id="KW-1185">Reference proteome</keyword>
<gene>
    <name evidence="1" type="ORF">KDI_51230</name>
</gene>
<dbReference type="AlphaFoldDB" id="A0A5A5TKI2"/>
<proteinExistence type="predicted"/>
<organism evidence="1 2">
    <name type="scientific">Dictyobacter arantiisoli</name>
    <dbReference type="NCBI Taxonomy" id="2014874"/>
    <lineage>
        <taxon>Bacteria</taxon>
        <taxon>Bacillati</taxon>
        <taxon>Chloroflexota</taxon>
        <taxon>Ktedonobacteria</taxon>
        <taxon>Ktedonobacterales</taxon>
        <taxon>Dictyobacteraceae</taxon>
        <taxon>Dictyobacter</taxon>
    </lineage>
</organism>
<evidence type="ECO:0000313" key="1">
    <source>
        <dbReference type="EMBL" id="GCF11559.1"/>
    </source>
</evidence>
<name>A0A5A5TKI2_9CHLR</name>
<comment type="caution">
    <text evidence="1">The sequence shown here is derived from an EMBL/GenBank/DDBJ whole genome shotgun (WGS) entry which is preliminary data.</text>
</comment>